<accession>A0A419VZ11</accession>
<dbReference type="RefSeq" id="WP_120274470.1">
    <property type="nucleotide sequence ID" value="NZ_RAPN01000002.1"/>
</dbReference>
<reference evidence="1 2" key="1">
    <citation type="submission" date="2018-09" db="EMBL/GenBank/DDBJ databases">
        <title>Genomic Encyclopedia of Archaeal and Bacterial Type Strains, Phase II (KMG-II): from individual species to whole genera.</title>
        <authorList>
            <person name="Goeker M."/>
        </authorList>
    </citation>
    <scope>NUCLEOTIDE SEQUENCE [LARGE SCALE GENOMIC DNA]</scope>
    <source>
        <strain evidence="1 2">DSM 27148</strain>
    </source>
</reference>
<proteinExistence type="predicted"/>
<gene>
    <name evidence="1" type="ORF">BC643_3445</name>
</gene>
<evidence type="ECO:0000313" key="2">
    <source>
        <dbReference type="Proteomes" id="UP000283387"/>
    </source>
</evidence>
<protein>
    <submittedName>
        <fullName evidence="1">Uncharacterized protein</fullName>
    </submittedName>
</protein>
<comment type="caution">
    <text evidence="1">The sequence shown here is derived from an EMBL/GenBank/DDBJ whole genome shotgun (WGS) entry which is preliminary data.</text>
</comment>
<dbReference type="AlphaFoldDB" id="A0A419VZ11"/>
<sequence>MPITDLEIKLNLPAGSALPEQEYRNFLAESFMLMNEFPQYMCGGEGMETIELAHLIPSVSETILAIYIGINDAVCNKGLVTPFLPRHAHNNVFVFDPIVYSGGHDVPMGTIDASSVINGFLPPNASWSKDWTYVMISGPARTPDSLWLERGYIDMIPAKFEDFTMLTDSKHSRVCTYIDPEAFNHPVNQQRSYLKDARIRGERMADEFYIPEALTGENKGLVPVILERGEKLYVARPDFLPCDHCWTNIHPGNKQWAVVNENSAVPLDLITRKPPVPAEYRKILTPPAGSADSTTDWFFRAGSIYRNPVKPGHIQG</sequence>
<keyword evidence="2" id="KW-1185">Reference proteome</keyword>
<dbReference type="EMBL" id="RAPN01000002">
    <property type="protein sequence ID" value="RKD88300.1"/>
    <property type="molecule type" value="Genomic_DNA"/>
</dbReference>
<dbReference type="Proteomes" id="UP000283387">
    <property type="component" value="Unassembled WGS sequence"/>
</dbReference>
<name>A0A419VZ11_9BACT</name>
<evidence type="ECO:0000313" key="1">
    <source>
        <dbReference type="EMBL" id="RKD88300.1"/>
    </source>
</evidence>
<dbReference type="OrthoDB" id="1550355at2"/>
<organism evidence="1 2">
    <name type="scientific">Mangrovibacterium diazotrophicum</name>
    <dbReference type="NCBI Taxonomy" id="1261403"/>
    <lineage>
        <taxon>Bacteria</taxon>
        <taxon>Pseudomonadati</taxon>
        <taxon>Bacteroidota</taxon>
        <taxon>Bacteroidia</taxon>
        <taxon>Marinilabiliales</taxon>
        <taxon>Prolixibacteraceae</taxon>
        <taxon>Mangrovibacterium</taxon>
    </lineage>
</organism>